<evidence type="ECO:0000313" key="7">
    <source>
        <dbReference type="Proteomes" id="UP000051500"/>
    </source>
</evidence>
<name>A0A0R2KHM0_9LACO</name>
<dbReference type="PANTHER" id="PTHR37299">
    <property type="entry name" value="TRANSCRIPTIONAL REGULATOR-RELATED"/>
    <property type="match status" value="1"/>
</dbReference>
<dbReference type="GO" id="GO:0003677">
    <property type="term" value="F:DNA binding"/>
    <property type="evidence" value="ECO:0007669"/>
    <property type="project" value="UniProtKB-KW"/>
</dbReference>
<dbReference type="SMART" id="SM00850">
    <property type="entry name" value="LytTR"/>
    <property type="match status" value="1"/>
</dbReference>
<accession>A0A0R2KHM0</accession>
<dbReference type="Gene3D" id="2.40.50.1020">
    <property type="entry name" value="LytTr DNA-binding domain"/>
    <property type="match status" value="1"/>
</dbReference>
<dbReference type="PATRIC" id="fig|1122146.4.peg.884"/>
<evidence type="ECO:0000256" key="4">
    <source>
        <dbReference type="ARBA" id="ARBA00023163"/>
    </source>
</evidence>
<dbReference type="STRING" id="1122146.IV53_GL000850"/>
<dbReference type="GO" id="GO:0000156">
    <property type="term" value="F:phosphorelay response regulator activity"/>
    <property type="evidence" value="ECO:0007669"/>
    <property type="project" value="InterPro"/>
</dbReference>
<keyword evidence="4" id="KW-0804">Transcription</keyword>
<organism evidence="6 7">
    <name type="scientific">Ligilactobacillus ceti DSM 22408</name>
    <dbReference type="NCBI Taxonomy" id="1122146"/>
    <lineage>
        <taxon>Bacteria</taxon>
        <taxon>Bacillati</taxon>
        <taxon>Bacillota</taxon>
        <taxon>Bacilli</taxon>
        <taxon>Lactobacillales</taxon>
        <taxon>Lactobacillaceae</taxon>
        <taxon>Ligilactobacillus</taxon>
    </lineage>
</organism>
<gene>
    <name evidence="6" type="ORF">IV53_GL000850</name>
</gene>
<evidence type="ECO:0000256" key="2">
    <source>
        <dbReference type="ARBA" id="ARBA00023015"/>
    </source>
</evidence>
<proteinExistence type="predicted"/>
<evidence type="ECO:0000259" key="5">
    <source>
        <dbReference type="PROSITE" id="PS50930"/>
    </source>
</evidence>
<evidence type="ECO:0000256" key="1">
    <source>
        <dbReference type="ARBA" id="ARBA00022490"/>
    </source>
</evidence>
<dbReference type="PANTHER" id="PTHR37299:SF2">
    <property type="entry name" value="HTH LYTTR-TYPE DOMAIN-CONTAINING PROTEIN"/>
    <property type="match status" value="1"/>
</dbReference>
<keyword evidence="1" id="KW-0963">Cytoplasm</keyword>
<dbReference type="AlphaFoldDB" id="A0A0R2KHM0"/>
<evidence type="ECO:0000256" key="3">
    <source>
        <dbReference type="ARBA" id="ARBA00023125"/>
    </source>
</evidence>
<keyword evidence="2" id="KW-0805">Transcription regulation</keyword>
<comment type="caution">
    <text evidence="6">The sequence shown here is derived from an EMBL/GenBank/DDBJ whole genome shotgun (WGS) entry which is preliminary data.</text>
</comment>
<feature type="domain" description="HTH LytTR-type" evidence="5">
    <location>
        <begin position="20"/>
        <end position="124"/>
    </location>
</feature>
<keyword evidence="7" id="KW-1185">Reference proteome</keyword>
<reference evidence="6 7" key="1">
    <citation type="journal article" date="2015" name="Genome Announc.">
        <title>Expanding the biotechnology potential of lactobacilli through comparative genomics of 213 strains and associated genera.</title>
        <authorList>
            <person name="Sun Z."/>
            <person name="Harris H.M."/>
            <person name="McCann A."/>
            <person name="Guo C."/>
            <person name="Argimon S."/>
            <person name="Zhang W."/>
            <person name="Yang X."/>
            <person name="Jeffery I.B."/>
            <person name="Cooney J.C."/>
            <person name="Kagawa T.F."/>
            <person name="Liu W."/>
            <person name="Song Y."/>
            <person name="Salvetti E."/>
            <person name="Wrobel A."/>
            <person name="Rasinkangas P."/>
            <person name="Parkhill J."/>
            <person name="Rea M.C."/>
            <person name="O'Sullivan O."/>
            <person name="Ritari J."/>
            <person name="Douillard F.P."/>
            <person name="Paul Ross R."/>
            <person name="Yang R."/>
            <person name="Briner A.E."/>
            <person name="Felis G.E."/>
            <person name="de Vos W.M."/>
            <person name="Barrangou R."/>
            <person name="Klaenhammer T.R."/>
            <person name="Caufield P.W."/>
            <person name="Cui Y."/>
            <person name="Zhang H."/>
            <person name="O'Toole P.W."/>
        </authorList>
    </citation>
    <scope>NUCLEOTIDE SEQUENCE [LARGE SCALE GENOMIC DNA]</scope>
    <source>
        <strain evidence="6 7">DSM 22408</strain>
    </source>
</reference>
<dbReference type="InterPro" id="IPR007492">
    <property type="entry name" value="LytTR_DNA-bd_dom"/>
</dbReference>
<protein>
    <recommendedName>
        <fullName evidence="5">HTH LytTR-type domain-containing protein</fullName>
    </recommendedName>
</protein>
<evidence type="ECO:0000313" key="6">
    <source>
        <dbReference type="EMBL" id="KRN88880.1"/>
    </source>
</evidence>
<keyword evidence="3" id="KW-0238">DNA-binding</keyword>
<dbReference type="PROSITE" id="PS50930">
    <property type="entry name" value="HTH_LYTTR"/>
    <property type="match status" value="1"/>
</dbReference>
<dbReference type="Pfam" id="PF04397">
    <property type="entry name" value="LytTR"/>
    <property type="match status" value="1"/>
</dbReference>
<dbReference type="Proteomes" id="UP000051500">
    <property type="component" value="Unassembled WGS sequence"/>
</dbReference>
<dbReference type="InterPro" id="IPR046947">
    <property type="entry name" value="LytR-like"/>
</dbReference>
<dbReference type="EMBL" id="JQBZ01000025">
    <property type="protein sequence ID" value="KRN88880.1"/>
    <property type="molecule type" value="Genomic_DNA"/>
</dbReference>
<sequence>MTEEIRKIMEFINKDNTGKLTVIKDERILLIKLADVFTVFAEGGKVFVETADDKFEIKLRLYEVEEKLSHLSFIRISKSKIINIDNVKYFESGFTGTIEIVFKNDKKTYVSRRYVKGIKERLGV</sequence>